<dbReference type="Gene3D" id="3.10.20.800">
    <property type="match status" value="1"/>
</dbReference>
<keyword evidence="8" id="KW-1133">Transmembrane helix</keyword>
<evidence type="ECO:0000256" key="2">
    <source>
        <dbReference type="ARBA" id="ARBA00022679"/>
    </source>
</evidence>
<dbReference type="SUPFAM" id="SSF141523">
    <property type="entry name" value="L,D-transpeptidase catalytic domain-like"/>
    <property type="match status" value="1"/>
</dbReference>
<evidence type="ECO:0000313" key="11">
    <source>
        <dbReference type="Proteomes" id="UP000886805"/>
    </source>
</evidence>
<evidence type="ECO:0000256" key="4">
    <source>
        <dbReference type="ARBA" id="ARBA00022984"/>
    </source>
</evidence>
<organism evidence="10 11">
    <name type="scientific">Candidatus Anaerobutyricum stercoripullorum</name>
    <dbReference type="NCBI Taxonomy" id="2838456"/>
    <lineage>
        <taxon>Bacteria</taxon>
        <taxon>Bacillati</taxon>
        <taxon>Bacillota</taxon>
        <taxon>Clostridia</taxon>
        <taxon>Lachnospirales</taxon>
        <taxon>Lachnospiraceae</taxon>
        <taxon>Anaerobutyricum</taxon>
    </lineage>
</organism>
<dbReference type="Gene3D" id="2.40.440.10">
    <property type="entry name" value="L,D-transpeptidase catalytic domain-like"/>
    <property type="match status" value="1"/>
</dbReference>
<dbReference type="CDD" id="cd16913">
    <property type="entry name" value="YkuD_like"/>
    <property type="match status" value="1"/>
</dbReference>
<dbReference type="InterPro" id="IPR038063">
    <property type="entry name" value="Transpep_catalytic_dom"/>
</dbReference>
<sequence>MKKEQPKDRPQAKGTGSASRARRTVKKKKSSPIRFRWVAGAVLVILILVYGIGVYHYKDHFYRDLYVNNVSLGGMTLDEAERVFTDDLDSHKIALEEKERTEIIDPQDIDTVISVGTQISDLFDAQSPWSWFTHFFGKDERTVALDVTFDEEKLADVVNDLECFDKANVTAPEDAYIKAGETQFEIVPEVLGNTVKKSQLLDAIKTALATCVTVINLEESDLYKLPEYYENDEVVQNALAAANKYAASHITYDFKYTTETVDYSLIKDWVDISDDFEVSLNDSKVGDYVEELGSKYNTMGAARDFTTSSGREINAYGGNYGWKIYFDKEKEKLLKNLQNGKTVTREPVYSYTAMCRNSAKDDIGDSYVEISIANQEVWLYIDGECIMNSSCVTGTPPNASTYTGVYAITYKKSPDVLTGPNAGGGSYSSEVTFWMPFNGNQGMHDASWRSSFGGSIYRSNGSHGCVNLPYSAAATIYKNVEAGFPVVIY</sequence>
<dbReference type="InterPro" id="IPR005490">
    <property type="entry name" value="LD_TPept_cat_dom"/>
</dbReference>
<feature type="region of interest" description="Disordered" evidence="7">
    <location>
        <begin position="1"/>
        <end position="27"/>
    </location>
</feature>
<evidence type="ECO:0000256" key="6">
    <source>
        <dbReference type="PROSITE-ProRule" id="PRU01373"/>
    </source>
</evidence>
<keyword evidence="4 6" id="KW-0573">Peptidoglycan synthesis</keyword>
<dbReference type="InterPro" id="IPR022029">
    <property type="entry name" value="YoaR-like_PG-bd"/>
</dbReference>
<dbReference type="GO" id="GO:0016740">
    <property type="term" value="F:transferase activity"/>
    <property type="evidence" value="ECO:0007669"/>
    <property type="project" value="UniProtKB-KW"/>
</dbReference>
<dbReference type="InterPro" id="IPR038054">
    <property type="entry name" value="LD_TPept-like_central_sf"/>
</dbReference>
<keyword evidence="3 6" id="KW-0133">Cell shape</keyword>
<feature type="transmembrane region" description="Helical" evidence="8">
    <location>
        <begin position="35"/>
        <end position="57"/>
    </location>
</feature>
<dbReference type="GO" id="GO:0071555">
    <property type="term" value="P:cell wall organization"/>
    <property type="evidence" value="ECO:0007669"/>
    <property type="project" value="UniProtKB-UniRule"/>
</dbReference>
<dbReference type="PANTHER" id="PTHR30582:SF33">
    <property type="entry name" value="EXPORTED PROTEIN"/>
    <property type="match status" value="1"/>
</dbReference>
<feature type="active site" description="Nucleophile" evidence="6">
    <location>
        <position position="465"/>
    </location>
</feature>
<dbReference type="Pfam" id="PF03734">
    <property type="entry name" value="YkuD"/>
    <property type="match status" value="1"/>
</dbReference>
<evidence type="ECO:0000313" key="10">
    <source>
        <dbReference type="EMBL" id="HIX72829.1"/>
    </source>
</evidence>
<keyword evidence="8" id="KW-0812">Transmembrane</keyword>
<accession>A0A9D1X4W3</accession>
<comment type="pathway">
    <text evidence="1 6">Cell wall biogenesis; peptidoglycan biosynthesis.</text>
</comment>
<reference evidence="10" key="2">
    <citation type="submission" date="2021-04" db="EMBL/GenBank/DDBJ databases">
        <authorList>
            <person name="Gilroy R."/>
        </authorList>
    </citation>
    <scope>NUCLEOTIDE SEQUENCE</scope>
    <source>
        <strain evidence="10">ChiSxjej3B15-1167</strain>
    </source>
</reference>
<feature type="domain" description="L,D-TPase catalytic" evidence="9">
    <location>
        <begin position="366"/>
        <end position="489"/>
    </location>
</feature>
<evidence type="ECO:0000256" key="7">
    <source>
        <dbReference type="SAM" id="MobiDB-lite"/>
    </source>
</evidence>
<dbReference type="GO" id="GO:0008360">
    <property type="term" value="P:regulation of cell shape"/>
    <property type="evidence" value="ECO:0007669"/>
    <property type="project" value="UniProtKB-UniRule"/>
</dbReference>
<evidence type="ECO:0000259" key="9">
    <source>
        <dbReference type="PROSITE" id="PS52029"/>
    </source>
</evidence>
<dbReference type="AlphaFoldDB" id="A0A9D1X4W3"/>
<gene>
    <name evidence="10" type="ORF">H9849_07370</name>
</gene>
<dbReference type="GO" id="GO:0071972">
    <property type="term" value="F:peptidoglycan L,D-transpeptidase activity"/>
    <property type="evidence" value="ECO:0007669"/>
    <property type="project" value="TreeGrafter"/>
</dbReference>
<reference evidence="10" key="1">
    <citation type="journal article" date="2021" name="PeerJ">
        <title>Extensive microbial diversity within the chicken gut microbiome revealed by metagenomics and culture.</title>
        <authorList>
            <person name="Gilroy R."/>
            <person name="Ravi A."/>
            <person name="Getino M."/>
            <person name="Pursley I."/>
            <person name="Horton D.L."/>
            <person name="Alikhan N.F."/>
            <person name="Baker D."/>
            <person name="Gharbi K."/>
            <person name="Hall N."/>
            <person name="Watson M."/>
            <person name="Adriaenssens E.M."/>
            <person name="Foster-Nyarko E."/>
            <person name="Jarju S."/>
            <person name="Secka A."/>
            <person name="Antonio M."/>
            <person name="Oren A."/>
            <person name="Chaudhuri R.R."/>
            <person name="La Ragione R."/>
            <person name="Hildebrand F."/>
            <person name="Pallen M.J."/>
        </authorList>
    </citation>
    <scope>NUCLEOTIDE SEQUENCE</scope>
    <source>
        <strain evidence="10">ChiSxjej3B15-1167</strain>
    </source>
</reference>
<dbReference type="PANTHER" id="PTHR30582">
    <property type="entry name" value="L,D-TRANSPEPTIDASE"/>
    <property type="match status" value="1"/>
</dbReference>
<dbReference type="InterPro" id="IPR050979">
    <property type="entry name" value="LD-transpeptidase"/>
</dbReference>
<keyword evidence="2" id="KW-0808">Transferase</keyword>
<evidence type="ECO:0000256" key="5">
    <source>
        <dbReference type="ARBA" id="ARBA00023316"/>
    </source>
</evidence>
<name>A0A9D1X4W3_9FIRM</name>
<keyword evidence="8" id="KW-0472">Membrane</keyword>
<proteinExistence type="predicted"/>
<dbReference type="EMBL" id="DXEQ01000219">
    <property type="protein sequence ID" value="HIX72829.1"/>
    <property type="molecule type" value="Genomic_DNA"/>
</dbReference>
<dbReference type="Pfam" id="PF12229">
    <property type="entry name" value="PG_binding_4"/>
    <property type="match status" value="2"/>
</dbReference>
<dbReference type="Proteomes" id="UP000886805">
    <property type="component" value="Unassembled WGS sequence"/>
</dbReference>
<feature type="active site" description="Proton donor/acceptor" evidence="6">
    <location>
        <position position="444"/>
    </location>
</feature>
<protein>
    <submittedName>
        <fullName evidence="10">L,D-transpeptidase/peptidoglycan binding protein</fullName>
    </submittedName>
</protein>
<dbReference type="GO" id="GO:0005576">
    <property type="term" value="C:extracellular region"/>
    <property type="evidence" value="ECO:0007669"/>
    <property type="project" value="TreeGrafter"/>
</dbReference>
<dbReference type="SUPFAM" id="SSF143985">
    <property type="entry name" value="L,D-transpeptidase pre-catalytic domain-like"/>
    <property type="match status" value="1"/>
</dbReference>
<evidence type="ECO:0000256" key="8">
    <source>
        <dbReference type="SAM" id="Phobius"/>
    </source>
</evidence>
<dbReference type="GO" id="GO:0018104">
    <property type="term" value="P:peptidoglycan-protein cross-linking"/>
    <property type="evidence" value="ECO:0007669"/>
    <property type="project" value="TreeGrafter"/>
</dbReference>
<evidence type="ECO:0000256" key="3">
    <source>
        <dbReference type="ARBA" id="ARBA00022960"/>
    </source>
</evidence>
<comment type="caution">
    <text evidence="10">The sequence shown here is derived from an EMBL/GenBank/DDBJ whole genome shotgun (WGS) entry which is preliminary data.</text>
</comment>
<keyword evidence="5 6" id="KW-0961">Cell wall biogenesis/degradation</keyword>
<feature type="compositionally biased region" description="Basic and acidic residues" evidence="7">
    <location>
        <begin position="1"/>
        <end position="11"/>
    </location>
</feature>
<dbReference type="PROSITE" id="PS52029">
    <property type="entry name" value="LD_TPASE"/>
    <property type="match status" value="1"/>
</dbReference>
<evidence type="ECO:0000256" key="1">
    <source>
        <dbReference type="ARBA" id="ARBA00004752"/>
    </source>
</evidence>